<dbReference type="KEGG" id="dfi:AXF13_13240"/>
<evidence type="ECO:0000313" key="2">
    <source>
        <dbReference type="Proteomes" id="UP000069241"/>
    </source>
</evidence>
<evidence type="ECO:0000313" key="1">
    <source>
        <dbReference type="EMBL" id="AMD91009.1"/>
    </source>
</evidence>
<dbReference type="STRING" id="44742.AXF13_13240"/>
<organism evidence="1 2">
    <name type="scientific">Desulfovibrio fairfieldensis</name>
    <dbReference type="NCBI Taxonomy" id="44742"/>
    <lineage>
        <taxon>Bacteria</taxon>
        <taxon>Pseudomonadati</taxon>
        <taxon>Thermodesulfobacteriota</taxon>
        <taxon>Desulfovibrionia</taxon>
        <taxon>Desulfovibrionales</taxon>
        <taxon>Desulfovibrionaceae</taxon>
        <taxon>Desulfovibrio</taxon>
    </lineage>
</organism>
<dbReference type="EMBL" id="CP014229">
    <property type="protein sequence ID" value="AMD91009.1"/>
    <property type="molecule type" value="Genomic_DNA"/>
</dbReference>
<keyword evidence="2" id="KW-1185">Reference proteome</keyword>
<dbReference type="RefSeq" id="WP_062253938.1">
    <property type="nucleotide sequence ID" value="NZ_CP014229.1"/>
</dbReference>
<dbReference type="Proteomes" id="UP000069241">
    <property type="component" value="Chromosome"/>
</dbReference>
<proteinExistence type="predicted"/>
<dbReference type="Pfam" id="PF03692">
    <property type="entry name" value="CxxCxxCC"/>
    <property type="match status" value="1"/>
</dbReference>
<name>A0A109W4U6_9BACT</name>
<gene>
    <name evidence="1" type="ORF">AXF13_13240</name>
</gene>
<dbReference type="InterPro" id="IPR005358">
    <property type="entry name" value="Puta_zinc/iron-chelating_dom"/>
</dbReference>
<sequence length="219" mass="23677">MESMLRWRPEAARFRHRDSLLEKSLPGADLALEACALVDLSVAEALARARQAGRAPACGAGCAACCCQPIPLTPLEALLLARYAHLRLKPEEHAALARNHAAALALPPLRRNCPLLLDGRCTAYVVRPLACRRYLVLDRSCAPGEDAASSRPADLLLPDPGLLAAALLRTLPWYVRRPGCPLPPRSSDPAAARRFFRSVTTVIQALPWGKELAQEDGVA</sequence>
<protein>
    <submittedName>
        <fullName evidence="1">Uncharacterized protein</fullName>
    </submittedName>
</protein>
<reference evidence="2" key="1">
    <citation type="submission" date="2016-02" db="EMBL/GenBank/DDBJ databases">
        <authorList>
            <person name="Holder M.E."/>
            <person name="Ajami N.J."/>
            <person name="Petrosino J.F."/>
        </authorList>
    </citation>
    <scope>NUCLEOTIDE SEQUENCE [LARGE SCALE GENOMIC DNA]</scope>
    <source>
        <strain evidence="2">CCUG 45958</strain>
    </source>
</reference>
<accession>A0A109W4U6</accession>
<dbReference type="AlphaFoldDB" id="A0A109W4U6"/>